<accession>A0A1V0N616</accession>
<dbReference type="SUPFAM" id="SSF109755">
    <property type="entry name" value="PhoU-like"/>
    <property type="match status" value="1"/>
</dbReference>
<dbReference type="InterPro" id="IPR038078">
    <property type="entry name" value="PhoU-like_sf"/>
</dbReference>
<dbReference type="Pfam" id="PF04014">
    <property type="entry name" value="MazE_antitoxin"/>
    <property type="match status" value="1"/>
</dbReference>
<keyword evidence="4" id="KW-1185">Reference proteome</keyword>
<dbReference type="STRING" id="74969.FAD_1734"/>
<reference evidence="3 4" key="1">
    <citation type="submission" date="2011-10" db="EMBL/GenBank/DDBJ databases">
        <title>Metabolic and evolutionary patterns in the extreme acidophile Ferroplasma acidiphilum.</title>
        <authorList>
            <person name="Golyshina O.V."/>
            <person name="Kozyavkin S.A."/>
            <person name="Tatusov R.L."/>
            <person name="Slesarev A.I."/>
            <person name="Golyshin P.N."/>
        </authorList>
    </citation>
    <scope>NUCLEOTIDE SEQUENCE [LARGE SCALE GENOMIC DNA]</scope>
    <source>
        <strain evidence="4">Y</strain>
    </source>
</reference>
<gene>
    <name evidence="3" type="ORF">FAD_1734</name>
</gene>
<dbReference type="Proteomes" id="UP000192050">
    <property type="component" value="Chromosome"/>
</dbReference>
<evidence type="ECO:0000259" key="1">
    <source>
        <dbReference type="Pfam" id="PF01895"/>
    </source>
</evidence>
<proteinExistence type="predicted"/>
<dbReference type="PANTHER" id="PTHR42930">
    <property type="entry name" value="PHOSPHATE-SPECIFIC TRANSPORT SYSTEM ACCESSORY PROTEIN PHOU"/>
    <property type="match status" value="1"/>
</dbReference>
<dbReference type="GeneID" id="16025009"/>
<protein>
    <submittedName>
        <fullName evidence="3">Phosphate uptake regulator</fullName>
    </submittedName>
</protein>
<dbReference type="InterPro" id="IPR028366">
    <property type="entry name" value="PhoU"/>
</dbReference>
<dbReference type="EMBL" id="CP015363">
    <property type="protein sequence ID" value="ARD85573.1"/>
    <property type="molecule type" value="Genomic_DNA"/>
</dbReference>
<dbReference type="GO" id="GO:0030643">
    <property type="term" value="P:intracellular phosphate ion homeostasis"/>
    <property type="evidence" value="ECO:0007669"/>
    <property type="project" value="InterPro"/>
</dbReference>
<organism evidence="3 4">
    <name type="scientific">Ferroplasma acidiphilum</name>
    <dbReference type="NCBI Taxonomy" id="74969"/>
    <lineage>
        <taxon>Archaea</taxon>
        <taxon>Methanobacteriati</taxon>
        <taxon>Thermoplasmatota</taxon>
        <taxon>Thermoplasmata</taxon>
        <taxon>Thermoplasmatales</taxon>
        <taxon>Ferroplasmaceae</taxon>
        <taxon>Ferroplasma</taxon>
    </lineage>
</organism>
<dbReference type="AlphaFoldDB" id="A0A1V0N616"/>
<dbReference type="KEGG" id="fai:FAD_1734"/>
<evidence type="ECO:0000313" key="3">
    <source>
        <dbReference type="EMBL" id="ARD85573.1"/>
    </source>
</evidence>
<dbReference type="GO" id="GO:0045936">
    <property type="term" value="P:negative regulation of phosphate metabolic process"/>
    <property type="evidence" value="ECO:0007669"/>
    <property type="project" value="InterPro"/>
</dbReference>
<dbReference type="InterPro" id="IPR026022">
    <property type="entry name" value="PhoU_dom"/>
</dbReference>
<dbReference type="InterPro" id="IPR007159">
    <property type="entry name" value="SpoVT-AbrB_dom"/>
</dbReference>
<dbReference type="GO" id="GO:0003677">
    <property type="term" value="F:DNA binding"/>
    <property type="evidence" value="ECO:0007669"/>
    <property type="project" value="InterPro"/>
</dbReference>
<evidence type="ECO:0000259" key="2">
    <source>
        <dbReference type="Pfam" id="PF04014"/>
    </source>
</evidence>
<dbReference type="RefSeq" id="WP_009886876.1">
    <property type="nucleotide sequence ID" value="NZ_CP015363.1"/>
</dbReference>
<dbReference type="Gene3D" id="1.20.58.220">
    <property type="entry name" value="Phosphate transport system protein phou homolog 2, domain 2"/>
    <property type="match status" value="1"/>
</dbReference>
<name>A0A1V0N616_9ARCH</name>
<feature type="domain" description="PhoU" evidence="1">
    <location>
        <begin position="139"/>
        <end position="219"/>
    </location>
</feature>
<evidence type="ECO:0000313" key="4">
    <source>
        <dbReference type="Proteomes" id="UP000192050"/>
    </source>
</evidence>
<dbReference type="OrthoDB" id="40991at2157"/>
<sequence length="322" mass="37254">MQSIRKIQLTGGSTYIVSLPSKWVKNNNLQRSSEIKIEESQNRLILYGDVGVKTEIEKHLILNSKMDSKSIERALISLYISGYDTLAITSSYYISDETREAIKKFSKLVIGIEIFEENSKKIVLQNVLNSNSYPIYNSIKRMSLNVESMIYDTIKGINDMDNDLLKNVIERDDEIDRFQWYIYREVKGKSCEDPNSIYYLIISRILERMADHTVNICKIWLERNDTDIPYKKVVENLSFSLDLYKKSMALFYSKKYNGLNDIISFKKTIMDQKKELLDLGKSSDIATISFSSEEISRIALYSTDIAELAMDMVLSMQNETTL</sequence>
<dbReference type="Pfam" id="PF01895">
    <property type="entry name" value="PhoU"/>
    <property type="match status" value="1"/>
</dbReference>
<dbReference type="PANTHER" id="PTHR42930:SF2">
    <property type="entry name" value="PHOU DOMAIN-CONTAINING PROTEIN"/>
    <property type="match status" value="1"/>
</dbReference>
<feature type="domain" description="SpoVT-AbrB" evidence="2">
    <location>
        <begin position="8"/>
        <end position="46"/>
    </location>
</feature>